<evidence type="ECO:0008006" key="3">
    <source>
        <dbReference type="Google" id="ProtNLM"/>
    </source>
</evidence>
<protein>
    <recommendedName>
        <fullName evidence="3">Immunity protein Imm1</fullName>
    </recommendedName>
</protein>
<dbReference type="EMBL" id="LABX01000225">
    <property type="protein sequence ID" value="KMO28864.1"/>
    <property type="molecule type" value="Genomic_DNA"/>
</dbReference>
<organism evidence="1 2">
    <name type="scientific">Methylobacterium aquaticum</name>
    <dbReference type="NCBI Taxonomy" id="270351"/>
    <lineage>
        <taxon>Bacteria</taxon>
        <taxon>Pseudomonadati</taxon>
        <taxon>Pseudomonadota</taxon>
        <taxon>Alphaproteobacteria</taxon>
        <taxon>Hyphomicrobiales</taxon>
        <taxon>Methylobacteriaceae</taxon>
        <taxon>Methylobacterium</taxon>
    </lineage>
</organism>
<reference evidence="1 2" key="1">
    <citation type="submission" date="2015-03" db="EMBL/GenBank/DDBJ databases">
        <title>Genome sequencing of Methylobacterium aquaticum DSM16371 type strain.</title>
        <authorList>
            <person name="Chaudhry V."/>
            <person name="Patil P.B."/>
        </authorList>
    </citation>
    <scope>NUCLEOTIDE SEQUENCE [LARGE SCALE GENOMIC DNA]</scope>
    <source>
        <strain evidence="1 2">DSM 16371</strain>
    </source>
</reference>
<comment type="caution">
    <text evidence="1">The sequence shown here is derived from an EMBL/GenBank/DDBJ whole genome shotgun (WGS) entry which is preliminary data.</text>
</comment>
<evidence type="ECO:0000313" key="1">
    <source>
        <dbReference type="EMBL" id="KMO28864.1"/>
    </source>
</evidence>
<proteinExistence type="predicted"/>
<dbReference type="PATRIC" id="fig|270351.6.peg.3361"/>
<dbReference type="InterPro" id="IPR025680">
    <property type="entry name" value="DddI"/>
</dbReference>
<dbReference type="Proteomes" id="UP000035929">
    <property type="component" value="Unassembled WGS sequence"/>
</dbReference>
<evidence type="ECO:0000313" key="2">
    <source>
        <dbReference type="Proteomes" id="UP000035929"/>
    </source>
</evidence>
<dbReference type="AlphaFoldDB" id="A0A0J6S5A8"/>
<sequence length="114" mass="12102">MPAPDADTARAALRSLDGAQISQLVADDEQGHVLLIGGGNEGRFVVNYLVNDDEHGFHVVNPDGTPEDVAVVTGGQLGSFRGDMVVGERLAVDALVHFIATGQRCGTLTWEQEF</sequence>
<gene>
    <name evidence="1" type="ORF">VP06_26240</name>
</gene>
<name>A0A0J6S5A8_9HYPH</name>
<accession>A0A0J6S5A8</accession>
<dbReference type="Pfam" id="PF14430">
    <property type="entry name" value="Imm1"/>
    <property type="match status" value="1"/>
</dbReference>